<comment type="caution">
    <text evidence="1">The sequence shown here is derived from an EMBL/GenBank/DDBJ whole genome shotgun (WGS) entry which is preliminary data.</text>
</comment>
<dbReference type="EMBL" id="BMAU01021338">
    <property type="protein sequence ID" value="GFY16397.1"/>
    <property type="molecule type" value="Genomic_DNA"/>
</dbReference>
<protein>
    <submittedName>
        <fullName evidence="1">DDE Tnp4 domain-containing protein</fullName>
    </submittedName>
</protein>
<proteinExistence type="predicted"/>
<gene>
    <name evidence="1" type="primary">EVAR_65370_1</name>
    <name evidence="1" type="ORF">TNCV_2350401</name>
</gene>
<name>A0A8X6SMB2_TRICX</name>
<dbReference type="AlphaFoldDB" id="A0A8X6SMB2"/>
<dbReference type="Proteomes" id="UP000887159">
    <property type="component" value="Unassembled WGS sequence"/>
</dbReference>
<keyword evidence="2" id="KW-1185">Reference proteome</keyword>
<organism evidence="1 2">
    <name type="scientific">Trichonephila clavipes</name>
    <name type="common">Golden silk orbweaver</name>
    <name type="synonym">Nephila clavipes</name>
    <dbReference type="NCBI Taxonomy" id="2585209"/>
    <lineage>
        <taxon>Eukaryota</taxon>
        <taxon>Metazoa</taxon>
        <taxon>Ecdysozoa</taxon>
        <taxon>Arthropoda</taxon>
        <taxon>Chelicerata</taxon>
        <taxon>Arachnida</taxon>
        <taxon>Araneae</taxon>
        <taxon>Araneomorphae</taxon>
        <taxon>Entelegynae</taxon>
        <taxon>Araneoidea</taxon>
        <taxon>Nephilidae</taxon>
        <taxon>Trichonephila</taxon>
    </lineage>
</organism>
<sequence length="122" mass="14139">MDLVPKMPAFLDKQAQLPKDANETRLETSIRWVVEAVNGQLKNWRALSNIIPNVQIPYIGDYVKIVCANLNVFHPARLNIEDDNVIAQRMLDLEKTNYLQETIEENDWARKRAMWTLSDLST</sequence>
<evidence type="ECO:0000313" key="1">
    <source>
        <dbReference type="EMBL" id="GFY16397.1"/>
    </source>
</evidence>
<accession>A0A8X6SMB2</accession>
<reference evidence="1" key="1">
    <citation type="submission" date="2020-08" db="EMBL/GenBank/DDBJ databases">
        <title>Multicomponent nature underlies the extraordinary mechanical properties of spider dragline silk.</title>
        <authorList>
            <person name="Kono N."/>
            <person name="Nakamura H."/>
            <person name="Mori M."/>
            <person name="Yoshida Y."/>
            <person name="Ohtoshi R."/>
            <person name="Malay A.D."/>
            <person name="Moran D.A.P."/>
            <person name="Tomita M."/>
            <person name="Numata K."/>
            <person name="Arakawa K."/>
        </authorList>
    </citation>
    <scope>NUCLEOTIDE SEQUENCE</scope>
</reference>
<evidence type="ECO:0000313" key="2">
    <source>
        <dbReference type="Proteomes" id="UP000887159"/>
    </source>
</evidence>